<keyword evidence="3 6" id="KW-0175">Coiled coil</keyword>
<protein>
    <recommendedName>
        <fullName evidence="10">Transcriptional repressor p66 coiled-coil MBD2-interaction domain-containing protein</fullName>
    </recommendedName>
</protein>
<organism evidence="8 9">
    <name type="scientific">Mesorhabditis spiculigera</name>
    <dbReference type="NCBI Taxonomy" id="96644"/>
    <lineage>
        <taxon>Eukaryota</taxon>
        <taxon>Metazoa</taxon>
        <taxon>Ecdysozoa</taxon>
        <taxon>Nematoda</taxon>
        <taxon>Chromadorea</taxon>
        <taxon>Rhabditida</taxon>
        <taxon>Rhabditina</taxon>
        <taxon>Rhabditomorpha</taxon>
        <taxon>Rhabditoidea</taxon>
        <taxon>Rhabditidae</taxon>
        <taxon>Mesorhabditinae</taxon>
        <taxon>Mesorhabditis</taxon>
    </lineage>
</organism>
<name>A0AA36G734_9BILA</name>
<dbReference type="EMBL" id="CATQJA010002653">
    <property type="protein sequence ID" value="CAJ0578131.1"/>
    <property type="molecule type" value="Genomic_DNA"/>
</dbReference>
<comment type="subcellular location">
    <subcellularLocation>
        <location evidence="1">Nucleus</location>
    </subcellularLocation>
</comment>
<feature type="coiled-coil region" evidence="6">
    <location>
        <begin position="167"/>
        <end position="194"/>
    </location>
</feature>
<feature type="region of interest" description="Disordered" evidence="7">
    <location>
        <begin position="515"/>
        <end position="571"/>
    </location>
</feature>
<sequence length="736" mass="79930">MDLRLNGLGKNDSISNGAEGHSSSNGNHVNDSNGHHHGDDDMEEDLDELGQISPSSRRRSTRASAIKAAEKIKYKDDFLPEGTPGHDEDLKDDMEDGPSNPAPKKRKLEDGRALNQFSHRFGIRLEEGAVYAFSDDSIISSLNEQEVDVLRKNYEKAKAREPTDEQKEERIRLLRQAENDLQLEESKLLMLKRVMKSTTEPNRAQNTANQKVKCNDKAYQPVSAKPTNQPQNLSNKDKGNANAKKSVLNHALSGAQLEEVLKKALKLDRAQLQQLIMAGGQDITALLQKAVQAAQRQQQQQQQQQQMHQQQPQQHQQQSSSSNGPSSSSAAAAASTSAAATASSSNASAMPVNPLTAQTPQQRAVAARQAFRRQADQQLSQVAIPPKAPPHNIDFIPQATTADFCLLLGLDHVVQRLLKDKVVENPVSEKPYECEECKTDFTTVWRAIGSNENDMHLYCDACVKKAQKRKLRADHTANMKKIFNKFNAQEKDFEKQIADGKLEAALAEAAKAQAAQQAASLPNRTATPQPKPQPTLPTPQAPPKPAATQNTTPSSTTSSRNRNNQSQQMNNQFSNMSPAQLQMFANMARANPMAAAIMQTGMQNPQLLAQMMQMQWNPMMMAAAATQQARLAAAAQSQQANTNNMTAMLQAALQQQSAAAANTASSGTSSQHAAALAALQAMAQSNNSASTSATNNHQAAQLAQLQAAGLTPAVMMSMGPALFQKLAQLNGTAKKK</sequence>
<evidence type="ECO:0000256" key="5">
    <source>
        <dbReference type="ARBA" id="ARBA00023242"/>
    </source>
</evidence>
<feature type="compositionally biased region" description="Basic and acidic residues" evidence="7">
    <location>
        <begin position="68"/>
        <end position="89"/>
    </location>
</feature>
<feature type="compositionally biased region" description="Polar residues" evidence="7">
    <location>
        <begin position="225"/>
        <end position="234"/>
    </location>
</feature>
<evidence type="ECO:0000313" key="8">
    <source>
        <dbReference type="EMBL" id="CAJ0578131.1"/>
    </source>
</evidence>
<keyword evidence="4" id="KW-0804">Transcription</keyword>
<evidence type="ECO:0008006" key="10">
    <source>
        <dbReference type="Google" id="ProtNLM"/>
    </source>
</evidence>
<dbReference type="Proteomes" id="UP001177023">
    <property type="component" value="Unassembled WGS sequence"/>
</dbReference>
<evidence type="ECO:0000256" key="7">
    <source>
        <dbReference type="SAM" id="MobiDB-lite"/>
    </source>
</evidence>
<keyword evidence="9" id="KW-1185">Reference proteome</keyword>
<feature type="non-terminal residue" evidence="8">
    <location>
        <position position="1"/>
    </location>
</feature>
<feature type="compositionally biased region" description="Low complexity" evidence="7">
    <location>
        <begin position="357"/>
        <end position="369"/>
    </location>
</feature>
<feature type="compositionally biased region" description="Low complexity" evidence="7">
    <location>
        <begin position="20"/>
        <end position="32"/>
    </location>
</feature>
<dbReference type="GO" id="GO:0016581">
    <property type="term" value="C:NuRD complex"/>
    <property type="evidence" value="ECO:0007669"/>
    <property type="project" value="TreeGrafter"/>
</dbReference>
<proteinExistence type="predicted"/>
<keyword evidence="5" id="KW-0539">Nucleus</keyword>
<evidence type="ECO:0000256" key="1">
    <source>
        <dbReference type="ARBA" id="ARBA00004123"/>
    </source>
</evidence>
<gene>
    <name evidence="8" type="ORF">MSPICULIGERA_LOCUS16392</name>
</gene>
<dbReference type="InterPro" id="IPR040386">
    <property type="entry name" value="P66"/>
</dbReference>
<reference evidence="8" key="1">
    <citation type="submission" date="2023-06" db="EMBL/GenBank/DDBJ databases">
        <authorList>
            <person name="Delattre M."/>
        </authorList>
    </citation>
    <scope>NUCLEOTIDE SEQUENCE</scope>
    <source>
        <strain evidence="8">AF72</strain>
    </source>
</reference>
<dbReference type="PANTHER" id="PTHR13455:SF7">
    <property type="entry name" value="SIMJANG, ISOFORM E"/>
    <property type="match status" value="1"/>
</dbReference>
<evidence type="ECO:0000256" key="3">
    <source>
        <dbReference type="ARBA" id="ARBA00023054"/>
    </source>
</evidence>
<keyword evidence="2" id="KW-0805">Transcription regulation</keyword>
<evidence type="ECO:0000256" key="2">
    <source>
        <dbReference type="ARBA" id="ARBA00023015"/>
    </source>
</evidence>
<feature type="region of interest" description="Disordered" evidence="7">
    <location>
        <begin position="299"/>
        <end position="388"/>
    </location>
</feature>
<dbReference type="PANTHER" id="PTHR13455">
    <property type="entry name" value="TRANSCRIPTIONAL REPRESSOR P66-RELATED"/>
    <property type="match status" value="1"/>
</dbReference>
<dbReference type="AlphaFoldDB" id="A0AA36G734"/>
<evidence type="ECO:0000256" key="6">
    <source>
        <dbReference type="SAM" id="Coils"/>
    </source>
</evidence>
<dbReference type="GO" id="GO:0000122">
    <property type="term" value="P:negative regulation of transcription by RNA polymerase II"/>
    <property type="evidence" value="ECO:0007669"/>
    <property type="project" value="InterPro"/>
</dbReference>
<feature type="compositionally biased region" description="Low complexity" evidence="7">
    <location>
        <begin position="546"/>
        <end position="571"/>
    </location>
</feature>
<comment type="caution">
    <text evidence="8">The sequence shown here is derived from an EMBL/GenBank/DDBJ whole genome shotgun (WGS) entry which is preliminary data.</text>
</comment>
<feature type="region of interest" description="Disordered" evidence="7">
    <location>
        <begin position="220"/>
        <end position="241"/>
    </location>
</feature>
<accession>A0AA36G734</accession>
<feature type="compositionally biased region" description="Low complexity" evidence="7">
    <location>
        <begin position="299"/>
        <end position="349"/>
    </location>
</feature>
<evidence type="ECO:0000256" key="4">
    <source>
        <dbReference type="ARBA" id="ARBA00023163"/>
    </source>
</evidence>
<feature type="compositionally biased region" description="Pro residues" evidence="7">
    <location>
        <begin position="529"/>
        <end position="545"/>
    </location>
</feature>
<feature type="region of interest" description="Disordered" evidence="7">
    <location>
        <begin position="1"/>
        <end position="109"/>
    </location>
</feature>
<evidence type="ECO:0000313" key="9">
    <source>
        <dbReference type="Proteomes" id="UP001177023"/>
    </source>
</evidence>